<evidence type="ECO:0000256" key="4">
    <source>
        <dbReference type="ARBA" id="ARBA00022741"/>
    </source>
</evidence>
<protein>
    <recommendedName>
        <fullName evidence="9">ADP,ATP carrier protein</fullName>
    </recommendedName>
</protein>
<dbReference type="InterPro" id="IPR004667">
    <property type="entry name" value="ADP_ATP_car_bac_type"/>
</dbReference>
<evidence type="ECO:0000256" key="3">
    <source>
        <dbReference type="ARBA" id="ARBA00022692"/>
    </source>
</evidence>
<feature type="transmembrane region" description="Helical" evidence="9">
    <location>
        <begin position="60"/>
        <end position="79"/>
    </location>
</feature>
<dbReference type="InterPro" id="IPR014710">
    <property type="entry name" value="RmlC-like_jellyroll"/>
</dbReference>
<feature type="region of interest" description="Disordered" evidence="10">
    <location>
        <begin position="212"/>
        <end position="232"/>
    </location>
</feature>
<dbReference type="Gene3D" id="1.25.10.10">
    <property type="entry name" value="Leucine-rich Repeat Variant"/>
    <property type="match status" value="1"/>
</dbReference>
<feature type="transmembrane region" description="Helical" evidence="9">
    <location>
        <begin position="245"/>
        <end position="266"/>
    </location>
</feature>
<dbReference type="SUPFAM" id="SSF103473">
    <property type="entry name" value="MFS general substrate transporter"/>
    <property type="match status" value="1"/>
</dbReference>
<evidence type="ECO:0000259" key="11">
    <source>
        <dbReference type="PROSITE" id="PS50042"/>
    </source>
</evidence>
<keyword evidence="3 9" id="KW-0812">Transmembrane</keyword>
<dbReference type="Pfam" id="PF00027">
    <property type="entry name" value="cNMP_binding"/>
    <property type="match status" value="2"/>
</dbReference>
<dbReference type="InterPro" id="IPR018488">
    <property type="entry name" value="cNMP-bd_CS"/>
</dbReference>
<evidence type="ECO:0000256" key="1">
    <source>
        <dbReference type="ARBA" id="ARBA00004141"/>
    </source>
</evidence>
<keyword evidence="13" id="KW-1185">Reference proteome</keyword>
<dbReference type="CDD" id="cd00038">
    <property type="entry name" value="CAP_ED"/>
    <property type="match status" value="2"/>
</dbReference>
<dbReference type="PANTHER" id="PTHR11635:SF152">
    <property type="entry name" value="CAMP-DEPENDENT PROTEIN KINASE TYPE I REGULATORY SUBUNIT-RELATED"/>
    <property type="match status" value="1"/>
</dbReference>
<feature type="transmembrane region" description="Helical" evidence="9">
    <location>
        <begin position="152"/>
        <end position="171"/>
    </location>
</feature>
<evidence type="ECO:0000256" key="7">
    <source>
        <dbReference type="ARBA" id="ARBA00023136"/>
    </source>
</evidence>
<dbReference type="PROSITE" id="PS00888">
    <property type="entry name" value="CNMP_BINDING_1"/>
    <property type="match status" value="1"/>
</dbReference>
<feature type="domain" description="Cyclic nucleotide-binding" evidence="11">
    <location>
        <begin position="921"/>
        <end position="1036"/>
    </location>
</feature>
<comment type="similarity">
    <text evidence="9">Belongs to the ADP/ATP translocase tlc family.</text>
</comment>
<feature type="transmembrane region" description="Helical" evidence="9">
    <location>
        <begin position="91"/>
        <end position="110"/>
    </location>
</feature>
<dbReference type="InterPro" id="IPR018490">
    <property type="entry name" value="cNMP-bd_dom_sf"/>
</dbReference>
<dbReference type="RefSeq" id="WP_341418327.1">
    <property type="nucleotide sequence ID" value="NZ_JBBPCC010000019.1"/>
</dbReference>
<feature type="transmembrane region" description="Helical" evidence="9">
    <location>
        <begin position="314"/>
        <end position="341"/>
    </location>
</feature>
<dbReference type="PANTHER" id="PTHR11635">
    <property type="entry name" value="CAMP-DEPENDENT PROTEIN KINASE REGULATORY CHAIN"/>
    <property type="match status" value="1"/>
</dbReference>
<dbReference type="InterPro" id="IPR016024">
    <property type="entry name" value="ARM-type_fold"/>
</dbReference>
<feature type="transmembrane region" description="Helical" evidence="9">
    <location>
        <begin position="183"/>
        <end position="202"/>
    </location>
</feature>
<evidence type="ECO:0000256" key="9">
    <source>
        <dbReference type="RuleBase" id="RU363121"/>
    </source>
</evidence>
<dbReference type="PROSITE" id="PS50042">
    <property type="entry name" value="CNMP_BINDING_3"/>
    <property type="match status" value="2"/>
</dbReference>
<feature type="transmembrane region" description="Helical" evidence="9">
    <location>
        <begin position="404"/>
        <end position="422"/>
    </location>
</feature>
<feature type="transmembrane region" description="Helical" evidence="9">
    <location>
        <begin position="116"/>
        <end position="140"/>
    </location>
</feature>
<dbReference type="InterPro" id="IPR050503">
    <property type="entry name" value="cAMP-dep_PK_reg_su-like"/>
</dbReference>
<keyword evidence="8" id="KW-0010">Activator</keyword>
<feature type="transmembrane region" description="Helical" evidence="9">
    <location>
        <begin position="278"/>
        <end position="302"/>
    </location>
</feature>
<sequence>MGKQDLRKRLGGAIGAFTADREEYVKVLLLFGYLFGVTAASIVGRTAADTMFLSRFDASALSMMYLPQALALMAAGFAYQRFAGKWRQDRFTLGLIAAVGLLSLLSRLGVAAGFPWIFPVIYIGFDVLNFLMVVCFWQFATSVLDQRKAKRMIGLVGSGGIAGGIVSGFGLKLLVGGLGTENLIIVYALLQLIGLGFVRLLAKRAGEESELLARPKPSARSRGANKPGGSSGGSFRTFMEHVPHLKYAAILAGAMVLSLVFVDYQFKLILKGTLQHDALAGFMGSFYGFSGLLALAVQLFIAGPLISRFGVMTALLIFPLALLAGSTGVLFAPVLAMAVAVKGSDKVLGDTIYSSVNQLIMLPVAPEWRGRAKGFLDGVARNGAKGLAALLLLALSPVLTAAQFSYLTLAAVVVAVVAAFRLKSAYMHTLLRSLSSQDLDLQEARLDLMDPDSRRLLTDALTSGQEAQTLYALRVLGQLEGFELASYIPALLRHPSEAVRVWALDWIREHTPSGMEAEASRLAEASDGSSVLRARAWLATAAYARDEWLEPLTGQLGDQDIQVRSAVIAGLIQYYGIEGMFRAVGVLKELISSSREEERTAVAALFGQIGLPTFYKPLLPLLQDNSVRVRVRALESAAVLRVPELIAPIIPLLADGRTRGAALDALASYDEGMLLGQVQPYLLDGQPAPAFLPQALARIGGARSFALLLGAYGDAQEELRQRLLAALISIRIKGELQTGIAEADVIEAYILSELERYWLYAQGRDELAGSPAYAEIAMAAGEAGRRTAERIFGLLALSYDPDTIRAVQANASGSDARRQASAVEVMDQLLTGKLRTAIIKLMVYTPGKGAATGAAPQDAAKTAADLLATGEPWLRTVILASDVLGSELGLDVPSSHRWSQAERSDAAAEMERVRMLSQIGLFQGLTGRELAALGASLQLVRAEGGETVIREGESGDALYIIREGTADVLRAGQRVGQLGGGDCFGEMAVLTRSVRAATVAPVGSSMLWRLDSGSFYELLFDHREIALSMMAILSRRLRTVNREVSTVPAEAAVALEETAGEVTLSAGDLQADERKNEPSGQASLAPSSGTILRRVLVLQRIGLFAHLSEGDIVQLAGMVEELRYEAGEAVVREGEPGDCLYGIIEGGVHVQREAGHRLATLGAGDCFGEMALIDGEPRSADCIAAGPTLLLRLHREQVLGFCFERLDVLKGMMRVLAVRLRDTQG</sequence>
<evidence type="ECO:0000313" key="13">
    <source>
        <dbReference type="Proteomes" id="UP001469365"/>
    </source>
</evidence>
<dbReference type="SMART" id="SM00100">
    <property type="entry name" value="cNMP"/>
    <property type="match status" value="2"/>
</dbReference>
<dbReference type="EMBL" id="JBBPCC010000019">
    <property type="protein sequence ID" value="MEK8131199.1"/>
    <property type="molecule type" value="Genomic_DNA"/>
</dbReference>
<dbReference type="InterPro" id="IPR000595">
    <property type="entry name" value="cNMP-bd_dom"/>
</dbReference>
<dbReference type="SUPFAM" id="SSF51206">
    <property type="entry name" value="cAMP-binding domain-like"/>
    <property type="match status" value="2"/>
</dbReference>
<gene>
    <name evidence="12" type="ORF">WMW72_25155</name>
</gene>
<evidence type="ECO:0000256" key="5">
    <source>
        <dbReference type="ARBA" id="ARBA00022840"/>
    </source>
</evidence>
<keyword evidence="2 9" id="KW-0813">Transport</keyword>
<keyword evidence="6 9" id="KW-1133">Transmembrane helix</keyword>
<accession>A0ABU9DQQ7</accession>
<comment type="subcellular location">
    <subcellularLocation>
        <location evidence="1 9">Membrane</location>
        <topology evidence="1 9">Multi-pass membrane protein</topology>
    </subcellularLocation>
</comment>
<dbReference type="Pfam" id="PF03219">
    <property type="entry name" value="TLC"/>
    <property type="match status" value="1"/>
</dbReference>
<reference evidence="12 13" key="1">
    <citation type="submission" date="2024-04" db="EMBL/GenBank/DDBJ databases">
        <title>draft genome sequnece of Paenibacillus filicis.</title>
        <authorList>
            <person name="Kim D.-U."/>
        </authorList>
    </citation>
    <scope>NUCLEOTIDE SEQUENCE [LARGE SCALE GENOMIC DNA]</scope>
    <source>
        <strain evidence="12 13">KACC14197</strain>
    </source>
</reference>
<dbReference type="InterPro" id="IPR011989">
    <property type="entry name" value="ARM-like"/>
</dbReference>
<dbReference type="PRINTS" id="PR00103">
    <property type="entry name" value="CAMPKINASE"/>
</dbReference>
<feature type="domain" description="Cyclic nucleotide-binding" evidence="11">
    <location>
        <begin position="1103"/>
        <end position="1196"/>
    </location>
</feature>
<keyword evidence="5 9" id="KW-0067">ATP-binding</keyword>
<dbReference type="Gene3D" id="2.60.120.10">
    <property type="entry name" value="Jelly Rolls"/>
    <property type="match status" value="2"/>
</dbReference>
<dbReference type="InterPro" id="IPR036259">
    <property type="entry name" value="MFS_trans_sf"/>
</dbReference>
<evidence type="ECO:0000256" key="6">
    <source>
        <dbReference type="ARBA" id="ARBA00022989"/>
    </source>
</evidence>
<comment type="caution">
    <text evidence="12">The sequence shown here is derived from an EMBL/GenBank/DDBJ whole genome shotgun (WGS) entry which is preliminary data.</text>
</comment>
<organism evidence="12 13">
    <name type="scientific">Paenibacillus filicis</name>
    <dbReference type="NCBI Taxonomy" id="669464"/>
    <lineage>
        <taxon>Bacteria</taxon>
        <taxon>Bacillati</taxon>
        <taxon>Bacillota</taxon>
        <taxon>Bacilli</taxon>
        <taxon>Bacillales</taxon>
        <taxon>Paenibacillaceae</taxon>
        <taxon>Paenibacillus</taxon>
    </lineage>
</organism>
<dbReference type="SUPFAM" id="SSF48371">
    <property type="entry name" value="ARM repeat"/>
    <property type="match status" value="1"/>
</dbReference>
<evidence type="ECO:0000256" key="2">
    <source>
        <dbReference type="ARBA" id="ARBA00022448"/>
    </source>
</evidence>
<feature type="transmembrane region" description="Helical" evidence="9">
    <location>
        <begin position="27"/>
        <end position="48"/>
    </location>
</feature>
<proteinExistence type="inferred from homology"/>
<keyword evidence="4 9" id="KW-0547">Nucleotide-binding</keyword>
<evidence type="ECO:0000313" key="12">
    <source>
        <dbReference type="EMBL" id="MEK8131199.1"/>
    </source>
</evidence>
<dbReference type="Proteomes" id="UP001469365">
    <property type="component" value="Unassembled WGS sequence"/>
</dbReference>
<evidence type="ECO:0000256" key="8">
    <source>
        <dbReference type="ARBA" id="ARBA00023159"/>
    </source>
</evidence>
<name>A0ABU9DQQ7_9BACL</name>
<keyword evidence="7 9" id="KW-0472">Membrane</keyword>
<evidence type="ECO:0000256" key="10">
    <source>
        <dbReference type="SAM" id="MobiDB-lite"/>
    </source>
</evidence>